<dbReference type="GeneID" id="70183674"/>
<feature type="domain" description="DUF7136" evidence="1">
    <location>
        <begin position="34"/>
        <end position="257"/>
    </location>
</feature>
<dbReference type="OrthoDB" id="4490227at2759"/>
<evidence type="ECO:0000313" key="2">
    <source>
        <dbReference type="EMBL" id="KAH7028811.1"/>
    </source>
</evidence>
<reference evidence="2" key="1">
    <citation type="journal article" date="2021" name="Nat. Commun.">
        <title>Genetic determinants of endophytism in the Arabidopsis root mycobiome.</title>
        <authorList>
            <person name="Mesny F."/>
            <person name="Miyauchi S."/>
            <person name="Thiergart T."/>
            <person name="Pickel B."/>
            <person name="Atanasova L."/>
            <person name="Karlsson M."/>
            <person name="Huettel B."/>
            <person name="Barry K.W."/>
            <person name="Haridas S."/>
            <person name="Chen C."/>
            <person name="Bauer D."/>
            <person name="Andreopoulos W."/>
            <person name="Pangilinan J."/>
            <person name="LaButti K."/>
            <person name="Riley R."/>
            <person name="Lipzen A."/>
            <person name="Clum A."/>
            <person name="Drula E."/>
            <person name="Henrissat B."/>
            <person name="Kohler A."/>
            <person name="Grigoriev I.V."/>
            <person name="Martin F.M."/>
            <person name="Hacquard S."/>
        </authorList>
    </citation>
    <scope>NUCLEOTIDE SEQUENCE</scope>
    <source>
        <strain evidence="2">MPI-CAGE-CH-0230</strain>
    </source>
</reference>
<sequence length="304" mass="32742">MHVPASVKGPLLLAGTCLMASSHRGLASAAEHFGKVDMSLVFPQNETYQPTALFPIVFAFQFEDPKLPESIIPSITLNGWKTKDNKTEMEISTVVDGMRWVDWGNSSGLHWQYRPFTRFNDEASWFFRYVVAWSNCSTNETSTGGIQDSDNFLRGVITFNISKADGKPVDLVGATSEESCEALHGSSSSSGEIQHAVSVNVASVIDAPQLWAPEVGPDFCGQLDESAPLGNPSPCQARMDRAAEESIQASMTSWACSFRDVPDGIECPAKDEEGSALSSMNAVAGAVLWSSIATVLGGIVFHVL</sequence>
<evidence type="ECO:0000259" key="1">
    <source>
        <dbReference type="Pfam" id="PF23584"/>
    </source>
</evidence>
<organism evidence="2 3">
    <name type="scientific">Microdochium trichocladiopsis</name>
    <dbReference type="NCBI Taxonomy" id="1682393"/>
    <lineage>
        <taxon>Eukaryota</taxon>
        <taxon>Fungi</taxon>
        <taxon>Dikarya</taxon>
        <taxon>Ascomycota</taxon>
        <taxon>Pezizomycotina</taxon>
        <taxon>Sordariomycetes</taxon>
        <taxon>Xylariomycetidae</taxon>
        <taxon>Xylariales</taxon>
        <taxon>Microdochiaceae</taxon>
        <taxon>Microdochium</taxon>
    </lineage>
</organism>
<keyword evidence="3" id="KW-1185">Reference proteome</keyword>
<dbReference type="Pfam" id="PF23584">
    <property type="entry name" value="DUF7136"/>
    <property type="match status" value="1"/>
</dbReference>
<protein>
    <recommendedName>
        <fullName evidence="1">DUF7136 domain-containing protein</fullName>
    </recommendedName>
</protein>
<dbReference type="InterPro" id="IPR055560">
    <property type="entry name" value="DUF7136"/>
</dbReference>
<dbReference type="EMBL" id="JAGTJQ010000006">
    <property type="protein sequence ID" value="KAH7028811.1"/>
    <property type="molecule type" value="Genomic_DNA"/>
</dbReference>
<dbReference type="Proteomes" id="UP000756346">
    <property type="component" value="Unassembled WGS sequence"/>
</dbReference>
<accession>A0A9P9BSG0</accession>
<proteinExistence type="predicted"/>
<evidence type="ECO:0000313" key="3">
    <source>
        <dbReference type="Proteomes" id="UP000756346"/>
    </source>
</evidence>
<comment type="caution">
    <text evidence="2">The sequence shown here is derived from an EMBL/GenBank/DDBJ whole genome shotgun (WGS) entry which is preliminary data.</text>
</comment>
<dbReference type="RefSeq" id="XP_046011099.1">
    <property type="nucleotide sequence ID" value="XM_046154128.1"/>
</dbReference>
<name>A0A9P9BSG0_9PEZI</name>
<gene>
    <name evidence="2" type="ORF">B0I36DRAFT_324605</name>
</gene>
<dbReference type="AlphaFoldDB" id="A0A9P9BSG0"/>